<evidence type="ECO:0000256" key="10">
    <source>
        <dbReference type="ARBA" id="ARBA00023098"/>
    </source>
</evidence>
<keyword evidence="13" id="KW-1208">Phospholipid metabolism</keyword>
<sequence length="173" mass="19193">MFKKRIPVLLTLLNLSFGVLSILETLKGNFFISAIFILIAALMDRYDGRIARALEVSSEFGKELDSLSDLVSFGVAPALLVFNKFSFLGFDNLRTIGICSLLLYIICGSYRLAKYNISEFNGIFTGVPITLAGFIVALYVLIMPVKSSSSISSIFLLMILGYLMVSKFKFKKI</sequence>
<dbReference type="GO" id="GO:0003882">
    <property type="term" value="F:CDP-diacylglycerol-serine O-phosphatidyltransferase activity"/>
    <property type="evidence" value="ECO:0007669"/>
    <property type="project" value="UniProtKB-EC"/>
</dbReference>
<dbReference type="Pfam" id="PF01066">
    <property type="entry name" value="CDP-OH_P_transf"/>
    <property type="match status" value="1"/>
</dbReference>
<dbReference type="EC" id="2.7.8.8" evidence="4"/>
<dbReference type="EMBL" id="ACXX02000003">
    <property type="protein sequence ID" value="EGD48833.1"/>
    <property type="molecule type" value="Genomic_DNA"/>
</dbReference>
<keyword evidence="10" id="KW-0443">Lipid metabolism</keyword>
<dbReference type="eggNOG" id="COG1183">
    <property type="taxonomic scope" value="Bacteria"/>
</dbReference>
<feature type="transmembrane region" description="Helical" evidence="16">
    <location>
        <begin position="28"/>
        <end position="46"/>
    </location>
</feature>
<dbReference type="NCBIfam" id="TIGR00473">
    <property type="entry name" value="pssA"/>
    <property type="match status" value="1"/>
</dbReference>
<evidence type="ECO:0000256" key="3">
    <source>
        <dbReference type="ARBA" id="ARBA00010441"/>
    </source>
</evidence>
<keyword evidence="11 16" id="KW-0472">Membrane</keyword>
<dbReference type="PROSITE" id="PS00379">
    <property type="entry name" value="CDP_ALCOHOL_P_TRANSF"/>
    <property type="match status" value="1"/>
</dbReference>
<evidence type="ECO:0000256" key="12">
    <source>
        <dbReference type="ARBA" id="ARBA00023209"/>
    </source>
</evidence>
<evidence type="ECO:0000313" key="17">
    <source>
        <dbReference type="EMBL" id="EGD48833.1"/>
    </source>
</evidence>
<evidence type="ECO:0000256" key="9">
    <source>
        <dbReference type="ARBA" id="ARBA00022989"/>
    </source>
</evidence>
<evidence type="ECO:0000256" key="2">
    <source>
        <dbReference type="ARBA" id="ARBA00004127"/>
    </source>
</evidence>
<accession>F1TA91</accession>
<protein>
    <recommendedName>
        <fullName evidence="5">CDP-diacylglycerol--serine O-phosphatidyltransferase</fullName>
        <ecNumber evidence="4">2.7.8.8</ecNumber>
    </recommendedName>
    <alternativeName>
        <fullName evidence="14">Phosphatidylserine synthase</fullName>
    </alternativeName>
</protein>
<evidence type="ECO:0000256" key="14">
    <source>
        <dbReference type="ARBA" id="ARBA00032361"/>
    </source>
</evidence>
<evidence type="ECO:0000256" key="7">
    <source>
        <dbReference type="ARBA" id="ARBA00022679"/>
    </source>
</evidence>
<dbReference type="RefSeq" id="WP_004618147.1">
    <property type="nucleotide sequence ID" value="NZ_ACXX02000003.1"/>
</dbReference>
<keyword evidence="18" id="KW-1185">Reference proteome</keyword>
<keyword evidence="9 16" id="KW-1133">Transmembrane helix</keyword>
<comment type="subcellular location">
    <subcellularLocation>
        <location evidence="2">Endomembrane system</location>
        <topology evidence="2">Multi-pass membrane protein</topology>
    </subcellularLocation>
</comment>
<dbReference type="InterPro" id="IPR050324">
    <property type="entry name" value="CDP-alcohol_PTase-I"/>
</dbReference>
<dbReference type="InterPro" id="IPR000462">
    <property type="entry name" value="CDP-OH_P_trans"/>
</dbReference>
<organism evidence="17 18">
    <name type="scientific">Ruminiclostridium papyrosolvens DSM 2782</name>
    <dbReference type="NCBI Taxonomy" id="588581"/>
    <lineage>
        <taxon>Bacteria</taxon>
        <taxon>Bacillati</taxon>
        <taxon>Bacillota</taxon>
        <taxon>Clostridia</taxon>
        <taxon>Eubacteriales</taxon>
        <taxon>Oscillospiraceae</taxon>
        <taxon>Ruminiclostridium</taxon>
    </lineage>
</organism>
<evidence type="ECO:0000256" key="16">
    <source>
        <dbReference type="SAM" id="Phobius"/>
    </source>
</evidence>
<dbReference type="PANTHER" id="PTHR14269:SF61">
    <property type="entry name" value="CDP-DIACYLGLYCEROL--SERINE O-PHOSPHATIDYLTRANSFERASE"/>
    <property type="match status" value="1"/>
</dbReference>
<dbReference type="STRING" id="588581.Cpap_3257"/>
<proteinExistence type="inferred from homology"/>
<reference evidence="17" key="1">
    <citation type="submission" date="2009-07" db="EMBL/GenBank/DDBJ databases">
        <authorList>
            <consortium name="US DOE Joint Genome Institute (JGI-PGF)"/>
            <person name="Lucas S."/>
            <person name="Copeland A."/>
            <person name="Lapidus A."/>
            <person name="Glavina del Rio T."/>
            <person name="Tice H."/>
            <person name="Bruce D."/>
            <person name="Goodwin L."/>
            <person name="Pitluck S."/>
            <person name="Larimer F."/>
            <person name="Land M.L."/>
            <person name="Mouttaki H."/>
            <person name="He Z."/>
            <person name="Zhou J."/>
            <person name="Hemme C.L."/>
        </authorList>
    </citation>
    <scope>NUCLEOTIDE SEQUENCE</scope>
    <source>
        <strain evidence="17">DSM 2782</strain>
    </source>
</reference>
<dbReference type="InterPro" id="IPR048254">
    <property type="entry name" value="CDP_ALCOHOL_P_TRANSF_CS"/>
</dbReference>
<keyword evidence="7 15" id="KW-0808">Transferase</keyword>
<dbReference type="AlphaFoldDB" id="F1TA91"/>
<dbReference type="PANTHER" id="PTHR14269">
    <property type="entry name" value="CDP-DIACYLGLYCEROL--GLYCEROL-3-PHOSPHATE 3-PHOSPHATIDYLTRANSFERASE-RELATED"/>
    <property type="match status" value="1"/>
</dbReference>
<evidence type="ECO:0000256" key="8">
    <source>
        <dbReference type="ARBA" id="ARBA00022692"/>
    </source>
</evidence>
<dbReference type="GO" id="GO:0016020">
    <property type="term" value="C:membrane"/>
    <property type="evidence" value="ECO:0007669"/>
    <property type="project" value="InterPro"/>
</dbReference>
<evidence type="ECO:0000256" key="11">
    <source>
        <dbReference type="ARBA" id="ARBA00023136"/>
    </source>
</evidence>
<dbReference type="Proteomes" id="UP000003860">
    <property type="component" value="Unassembled WGS sequence"/>
</dbReference>
<dbReference type="GO" id="GO:0012505">
    <property type="term" value="C:endomembrane system"/>
    <property type="evidence" value="ECO:0007669"/>
    <property type="project" value="UniProtKB-SubCell"/>
</dbReference>
<evidence type="ECO:0000256" key="4">
    <source>
        <dbReference type="ARBA" id="ARBA00013174"/>
    </source>
</evidence>
<evidence type="ECO:0000313" key="18">
    <source>
        <dbReference type="Proteomes" id="UP000003860"/>
    </source>
</evidence>
<dbReference type="OrthoDB" id="9777147at2"/>
<dbReference type="InterPro" id="IPR043130">
    <property type="entry name" value="CDP-OH_PTrfase_TM_dom"/>
</dbReference>
<evidence type="ECO:0000256" key="5">
    <source>
        <dbReference type="ARBA" id="ARBA00017171"/>
    </source>
</evidence>
<gene>
    <name evidence="17" type="ORF">Cpap_3257</name>
</gene>
<keyword evidence="8 16" id="KW-0812">Transmembrane</keyword>
<evidence type="ECO:0000256" key="6">
    <source>
        <dbReference type="ARBA" id="ARBA00022516"/>
    </source>
</evidence>
<dbReference type="Gene3D" id="1.20.120.1760">
    <property type="match status" value="1"/>
</dbReference>
<reference evidence="17" key="2">
    <citation type="submission" date="2011-01" db="EMBL/GenBank/DDBJ databases">
        <title>The Non-contiguous Finished genome of Clostridium papyrosolvens.</title>
        <authorList>
            <person name="Lucas S."/>
            <person name="Copeland A."/>
            <person name="Lapidus A."/>
            <person name="Cheng J.-F."/>
            <person name="Goodwin L."/>
            <person name="Pitluck S."/>
            <person name="Misra M."/>
            <person name="Chertkov O."/>
            <person name="Detter J.C."/>
            <person name="Han C."/>
            <person name="Tapia R."/>
            <person name="Land M."/>
            <person name="Hauser L."/>
            <person name="Kyrpides N."/>
            <person name="Ivanova N."/>
            <person name="Pagani I."/>
            <person name="Mouttaki H."/>
            <person name="He Z."/>
            <person name="Zhou J."/>
            <person name="Hemme C.L."/>
            <person name="Woyke T."/>
        </authorList>
    </citation>
    <scope>NUCLEOTIDE SEQUENCE [LARGE SCALE GENOMIC DNA]</scope>
    <source>
        <strain evidence="17">DSM 2782</strain>
    </source>
</reference>
<dbReference type="InterPro" id="IPR004533">
    <property type="entry name" value="CDP-diaglyc--ser_O-PTrfase"/>
</dbReference>
<comment type="similarity">
    <text evidence="3 15">Belongs to the CDP-alcohol phosphatidyltransferase class-I family.</text>
</comment>
<comment type="caution">
    <text evidence="17">The sequence shown here is derived from an EMBL/GenBank/DDBJ whole genome shotgun (WGS) entry which is preliminary data.</text>
</comment>
<evidence type="ECO:0000256" key="15">
    <source>
        <dbReference type="RuleBase" id="RU003750"/>
    </source>
</evidence>
<name>F1TA91_9FIRM</name>
<keyword evidence="6" id="KW-0444">Lipid biosynthesis</keyword>
<feature type="transmembrane region" description="Helical" evidence="16">
    <location>
        <begin position="120"/>
        <end position="142"/>
    </location>
</feature>
<feature type="transmembrane region" description="Helical" evidence="16">
    <location>
        <begin position="148"/>
        <end position="165"/>
    </location>
</feature>
<comment type="catalytic activity">
    <reaction evidence="1">
        <text>a CDP-1,2-diacyl-sn-glycerol + L-serine = a 1,2-diacyl-sn-glycero-3-phospho-L-serine + CMP + H(+)</text>
        <dbReference type="Rhea" id="RHEA:16913"/>
        <dbReference type="ChEBI" id="CHEBI:15378"/>
        <dbReference type="ChEBI" id="CHEBI:33384"/>
        <dbReference type="ChEBI" id="CHEBI:57262"/>
        <dbReference type="ChEBI" id="CHEBI:58332"/>
        <dbReference type="ChEBI" id="CHEBI:60377"/>
        <dbReference type="EC" id="2.7.8.8"/>
    </reaction>
</comment>
<evidence type="ECO:0000256" key="13">
    <source>
        <dbReference type="ARBA" id="ARBA00023264"/>
    </source>
</evidence>
<dbReference type="GO" id="GO:0008654">
    <property type="term" value="P:phospholipid biosynthetic process"/>
    <property type="evidence" value="ECO:0007669"/>
    <property type="project" value="UniProtKB-KW"/>
</dbReference>
<evidence type="ECO:0000256" key="1">
    <source>
        <dbReference type="ARBA" id="ARBA00000287"/>
    </source>
</evidence>
<keyword evidence="12" id="KW-0594">Phospholipid biosynthesis</keyword>